<dbReference type="Proteomes" id="UP000076798">
    <property type="component" value="Unassembled WGS sequence"/>
</dbReference>
<sequence>MALRQLHWMERWILNIIFRILHHSTDFFSARIRTAVSSDRISVMTLPQSVIASRYSFMIVLDRRHLRRRINFFIKWIDIQSGMHQSYRSLFSFISLFLENRWRWIMHIDNTILYCNDLRSRQSSCYRAHALRHLHSFPPSYPSVLHINSAGTAHDHTVLSIRSGPSRHRHHMGRRQKYLYCTLRFDGS</sequence>
<protein>
    <submittedName>
        <fullName evidence="1">Uncharacterized protein</fullName>
    </submittedName>
</protein>
<accession>A0A166FK56</accession>
<evidence type="ECO:0000313" key="1">
    <source>
        <dbReference type="EMBL" id="KZT40737.1"/>
    </source>
</evidence>
<dbReference type="AlphaFoldDB" id="A0A166FK56"/>
<name>A0A166FK56_9AGAM</name>
<organism evidence="1 2">
    <name type="scientific">Sistotremastrum suecicum HHB10207 ss-3</name>
    <dbReference type="NCBI Taxonomy" id="1314776"/>
    <lineage>
        <taxon>Eukaryota</taxon>
        <taxon>Fungi</taxon>
        <taxon>Dikarya</taxon>
        <taxon>Basidiomycota</taxon>
        <taxon>Agaricomycotina</taxon>
        <taxon>Agaricomycetes</taxon>
        <taxon>Sistotremastrales</taxon>
        <taxon>Sistotremastraceae</taxon>
        <taxon>Sistotremastrum</taxon>
    </lineage>
</organism>
<proteinExistence type="predicted"/>
<gene>
    <name evidence="1" type="ORF">SISSUDRAFT_440855</name>
</gene>
<reference evidence="1 2" key="1">
    <citation type="journal article" date="2016" name="Mol. Biol. Evol.">
        <title>Comparative Genomics of Early-Diverging Mushroom-Forming Fungi Provides Insights into the Origins of Lignocellulose Decay Capabilities.</title>
        <authorList>
            <person name="Nagy L.G."/>
            <person name="Riley R."/>
            <person name="Tritt A."/>
            <person name="Adam C."/>
            <person name="Daum C."/>
            <person name="Floudas D."/>
            <person name="Sun H."/>
            <person name="Yadav J.S."/>
            <person name="Pangilinan J."/>
            <person name="Larsson K.H."/>
            <person name="Matsuura K."/>
            <person name="Barry K."/>
            <person name="Labutti K."/>
            <person name="Kuo R."/>
            <person name="Ohm R.A."/>
            <person name="Bhattacharya S.S."/>
            <person name="Shirouzu T."/>
            <person name="Yoshinaga Y."/>
            <person name="Martin F.M."/>
            <person name="Grigoriev I.V."/>
            <person name="Hibbett D.S."/>
        </authorList>
    </citation>
    <scope>NUCLEOTIDE SEQUENCE [LARGE SCALE GENOMIC DNA]</scope>
    <source>
        <strain evidence="1 2">HHB10207 ss-3</strain>
    </source>
</reference>
<keyword evidence="2" id="KW-1185">Reference proteome</keyword>
<dbReference type="EMBL" id="KV428029">
    <property type="protein sequence ID" value="KZT40737.1"/>
    <property type="molecule type" value="Genomic_DNA"/>
</dbReference>
<evidence type="ECO:0000313" key="2">
    <source>
        <dbReference type="Proteomes" id="UP000076798"/>
    </source>
</evidence>